<dbReference type="PANTHER" id="PTHR46481:SF10">
    <property type="entry name" value="ZINC FINGER BED DOMAIN-CONTAINING PROTEIN 39"/>
    <property type="match status" value="1"/>
</dbReference>
<evidence type="ECO:0000313" key="6">
    <source>
        <dbReference type="EMBL" id="KZV89380.1"/>
    </source>
</evidence>
<dbReference type="SUPFAM" id="SSF140996">
    <property type="entry name" value="Hermes dimerisation domain"/>
    <property type="match status" value="1"/>
</dbReference>
<dbReference type="GO" id="GO:0005634">
    <property type="term" value="C:nucleus"/>
    <property type="evidence" value="ECO:0007669"/>
    <property type="project" value="UniProtKB-SubCell"/>
</dbReference>
<dbReference type="EMBL" id="KV426074">
    <property type="protein sequence ID" value="KZV89380.1"/>
    <property type="molecule type" value="Genomic_DNA"/>
</dbReference>
<organism evidence="6 7">
    <name type="scientific">Exidia glandulosa HHB12029</name>
    <dbReference type="NCBI Taxonomy" id="1314781"/>
    <lineage>
        <taxon>Eukaryota</taxon>
        <taxon>Fungi</taxon>
        <taxon>Dikarya</taxon>
        <taxon>Basidiomycota</taxon>
        <taxon>Agaricomycotina</taxon>
        <taxon>Agaricomycetes</taxon>
        <taxon>Auriculariales</taxon>
        <taxon>Exidiaceae</taxon>
        <taxon>Exidia</taxon>
    </lineage>
</organism>
<dbReference type="AlphaFoldDB" id="A0A165FQR7"/>
<comment type="subcellular location">
    <subcellularLocation>
        <location evidence="1">Nucleus</location>
    </subcellularLocation>
</comment>
<evidence type="ECO:0000256" key="1">
    <source>
        <dbReference type="ARBA" id="ARBA00004123"/>
    </source>
</evidence>
<gene>
    <name evidence="6" type="ORF">EXIGLDRAFT_618283</name>
</gene>
<dbReference type="PANTHER" id="PTHR46481">
    <property type="entry name" value="ZINC FINGER BED DOMAIN-CONTAINING PROTEIN 4"/>
    <property type="match status" value="1"/>
</dbReference>
<evidence type="ECO:0000313" key="7">
    <source>
        <dbReference type="Proteomes" id="UP000077266"/>
    </source>
</evidence>
<dbReference type="Proteomes" id="UP000077266">
    <property type="component" value="Unassembled WGS sequence"/>
</dbReference>
<dbReference type="GO" id="GO:0008270">
    <property type="term" value="F:zinc ion binding"/>
    <property type="evidence" value="ECO:0007669"/>
    <property type="project" value="UniProtKB-KW"/>
</dbReference>
<keyword evidence="7" id="KW-1185">Reference proteome</keyword>
<keyword evidence="3" id="KW-0863">Zinc-finger</keyword>
<dbReference type="InParanoid" id="A0A165FQR7"/>
<evidence type="ECO:0000256" key="4">
    <source>
        <dbReference type="ARBA" id="ARBA00022833"/>
    </source>
</evidence>
<dbReference type="STRING" id="1314781.A0A165FQR7"/>
<keyword evidence="4" id="KW-0862">Zinc</keyword>
<protein>
    <recommendedName>
        <fullName evidence="8">BED-type domain-containing protein</fullName>
    </recommendedName>
</protein>
<proteinExistence type="predicted"/>
<evidence type="ECO:0000256" key="3">
    <source>
        <dbReference type="ARBA" id="ARBA00022771"/>
    </source>
</evidence>
<evidence type="ECO:0008006" key="8">
    <source>
        <dbReference type="Google" id="ProtNLM"/>
    </source>
</evidence>
<reference evidence="6 7" key="1">
    <citation type="journal article" date="2016" name="Mol. Biol. Evol.">
        <title>Comparative Genomics of Early-Diverging Mushroom-Forming Fungi Provides Insights into the Origins of Lignocellulose Decay Capabilities.</title>
        <authorList>
            <person name="Nagy L.G."/>
            <person name="Riley R."/>
            <person name="Tritt A."/>
            <person name="Adam C."/>
            <person name="Daum C."/>
            <person name="Floudas D."/>
            <person name="Sun H."/>
            <person name="Yadav J.S."/>
            <person name="Pangilinan J."/>
            <person name="Larsson K.H."/>
            <person name="Matsuura K."/>
            <person name="Barry K."/>
            <person name="Labutti K."/>
            <person name="Kuo R."/>
            <person name="Ohm R.A."/>
            <person name="Bhattacharya S.S."/>
            <person name="Shirouzu T."/>
            <person name="Yoshinaga Y."/>
            <person name="Martin F.M."/>
            <person name="Grigoriev I.V."/>
            <person name="Hibbett D.S."/>
        </authorList>
    </citation>
    <scope>NUCLEOTIDE SEQUENCE [LARGE SCALE GENOMIC DNA]</scope>
    <source>
        <strain evidence="6 7">HHB12029</strain>
    </source>
</reference>
<keyword evidence="2" id="KW-0479">Metal-binding</keyword>
<feature type="non-terminal residue" evidence="6">
    <location>
        <position position="1"/>
    </location>
</feature>
<dbReference type="InterPro" id="IPR052035">
    <property type="entry name" value="ZnF_BED_domain_contain"/>
</dbReference>
<dbReference type="OrthoDB" id="2677917at2759"/>
<evidence type="ECO:0000256" key="2">
    <source>
        <dbReference type="ARBA" id="ARBA00022723"/>
    </source>
</evidence>
<evidence type="ECO:0000256" key="5">
    <source>
        <dbReference type="ARBA" id="ARBA00023242"/>
    </source>
</evidence>
<name>A0A165FQR7_EXIGL</name>
<keyword evidence="5" id="KW-0539">Nucleus</keyword>
<sequence length="247" mass="28225">LSEYATERLMKGWTSPIYAFYNPTFRIGYEGGRRYHAFQCAAKGCKKEVRRFLNGSNATSTSNLIKHARKCFGKDTVERAKEYGTAATARDELASELNDYKPATITASFKRQSDKGAVSYMHRQHTKTETRCLIVRWCAKHGRPFKIVKDEEFLILMKTGRPTHYVPSPATVSRDVRQAFVNCRRRVAALLQNYDGKLSFESDCWTSPNHHPFMAVVVHFEHKGQPLTMLLDAIILPKVRSLNLPHV</sequence>
<accession>A0A165FQR7</accession>